<gene>
    <name evidence="1" type="ORF">CLUMA_CG011843</name>
</gene>
<keyword evidence="2" id="KW-1185">Reference proteome</keyword>
<protein>
    <submittedName>
        <fullName evidence="1">CLUMA_CG011843, isoform A</fullName>
    </submittedName>
</protein>
<proteinExistence type="predicted"/>
<accession>A0A1J1IHH7</accession>
<sequence length="89" mass="10863">MKITSLTRAFLQYATSKISFCFEKVSIRFEKRCWRFLWEEVKRVELNSDSQWENVKENDLSIHFKIGIYENMCRFMCCFKVQCQCIKKL</sequence>
<dbReference type="AlphaFoldDB" id="A0A1J1IHH7"/>
<evidence type="ECO:0000313" key="1">
    <source>
        <dbReference type="EMBL" id="CRK98486.1"/>
    </source>
</evidence>
<name>A0A1J1IHH7_9DIPT</name>
<dbReference type="EMBL" id="CVRI01000047">
    <property type="protein sequence ID" value="CRK98486.1"/>
    <property type="molecule type" value="Genomic_DNA"/>
</dbReference>
<organism evidence="1 2">
    <name type="scientific">Clunio marinus</name>
    <dbReference type="NCBI Taxonomy" id="568069"/>
    <lineage>
        <taxon>Eukaryota</taxon>
        <taxon>Metazoa</taxon>
        <taxon>Ecdysozoa</taxon>
        <taxon>Arthropoda</taxon>
        <taxon>Hexapoda</taxon>
        <taxon>Insecta</taxon>
        <taxon>Pterygota</taxon>
        <taxon>Neoptera</taxon>
        <taxon>Endopterygota</taxon>
        <taxon>Diptera</taxon>
        <taxon>Nematocera</taxon>
        <taxon>Chironomoidea</taxon>
        <taxon>Chironomidae</taxon>
        <taxon>Clunio</taxon>
    </lineage>
</organism>
<evidence type="ECO:0000313" key="2">
    <source>
        <dbReference type="Proteomes" id="UP000183832"/>
    </source>
</evidence>
<reference evidence="1 2" key="1">
    <citation type="submission" date="2015-04" db="EMBL/GenBank/DDBJ databases">
        <authorList>
            <person name="Syromyatnikov M.Y."/>
            <person name="Popov V.N."/>
        </authorList>
    </citation>
    <scope>NUCLEOTIDE SEQUENCE [LARGE SCALE GENOMIC DNA]</scope>
</reference>
<dbReference type="Proteomes" id="UP000183832">
    <property type="component" value="Unassembled WGS sequence"/>
</dbReference>